<reference evidence="1" key="1">
    <citation type="submission" date="2023-07" db="EMBL/GenBank/DDBJ databases">
        <title>Sorghum-associated microbial communities from plants grown in Nebraska, USA.</title>
        <authorList>
            <person name="Schachtman D."/>
        </authorList>
    </citation>
    <scope>NUCLEOTIDE SEQUENCE</scope>
    <source>
        <strain evidence="1">DS3754</strain>
    </source>
</reference>
<dbReference type="RefSeq" id="WP_307683607.1">
    <property type="nucleotide sequence ID" value="NZ_JAUSRD010000001.1"/>
</dbReference>
<dbReference type="InterPro" id="IPR008767">
    <property type="entry name" value="Phage_SPP1_head-tail_adaptor"/>
</dbReference>
<name>A0AAW8CRQ3_9BURK</name>
<dbReference type="Gene3D" id="2.40.10.270">
    <property type="entry name" value="Bacteriophage SPP1 head-tail adaptor protein"/>
    <property type="match status" value="1"/>
</dbReference>
<protein>
    <submittedName>
        <fullName evidence="1">SPP1 family predicted phage head-tail adaptor</fullName>
    </submittedName>
</protein>
<accession>A0AAW8CRQ3</accession>
<dbReference type="NCBIfam" id="TIGR01563">
    <property type="entry name" value="gp16_SPP1"/>
    <property type="match status" value="1"/>
</dbReference>
<organism evidence="1 2">
    <name type="scientific">Variovorax boronicumulans</name>
    <dbReference type="NCBI Taxonomy" id="436515"/>
    <lineage>
        <taxon>Bacteria</taxon>
        <taxon>Pseudomonadati</taxon>
        <taxon>Pseudomonadota</taxon>
        <taxon>Betaproteobacteria</taxon>
        <taxon>Burkholderiales</taxon>
        <taxon>Comamonadaceae</taxon>
        <taxon>Variovorax</taxon>
    </lineage>
</organism>
<sequence>MTAIGKLRHLVNIKRPIGRDTAGQPQTGSVEVATVWADVRHPNGLETIKSDAELSIVKASIRIRYLDGIVAGMWVEHDGETYDIRAVLKDPTGRRYLDLVCQTGARRA</sequence>
<dbReference type="AlphaFoldDB" id="A0AAW8CRQ3"/>
<dbReference type="EMBL" id="JAUSRD010000001">
    <property type="protein sequence ID" value="MDP9891233.1"/>
    <property type="molecule type" value="Genomic_DNA"/>
</dbReference>
<evidence type="ECO:0000313" key="1">
    <source>
        <dbReference type="EMBL" id="MDP9891233.1"/>
    </source>
</evidence>
<proteinExistence type="predicted"/>
<dbReference type="Pfam" id="PF05521">
    <property type="entry name" value="Phage_HCP"/>
    <property type="match status" value="1"/>
</dbReference>
<dbReference type="InterPro" id="IPR038666">
    <property type="entry name" value="SSP1_head-tail_sf"/>
</dbReference>
<comment type="caution">
    <text evidence="1">The sequence shown here is derived from an EMBL/GenBank/DDBJ whole genome shotgun (WGS) entry which is preliminary data.</text>
</comment>
<gene>
    <name evidence="1" type="ORF">J2W31_000329</name>
</gene>
<evidence type="ECO:0000313" key="2">
    <source>
        <dbReference type="Proteomes" id="UP001242045"/>
    </source>
</evidence>
<dbReference type="Proteomes" id="UP001242045">
    <property type="component" value="Unassembled WGS sequence"/>
</dbReference>